<keyword evidence="11" id="KW-1185">Reference proteome</keyword>
<comment type="similarity">
    <text evidence="1 5 6">Belongs to the peptidase S8 family.</text>
</comment>
<dbReference type="PRINTS" id="PR00723">
    <property type="entry name" value="SUBTILISIN"/>
</dbReference>
<name>A0ABT5UAE5_9GAMM</name>
<keyword evidence="8" id="KW-0732">Signal</keyword>
<feature type="active site" description="Charge relay system" evidence="5">
    <location>
        <position position="406"/>
    </location>
</feature>
<evidence type="ECO:0000256" key="2">
    <source>
        <dbReference type="ARBA" id="ARBA00022670"/>
    </source>
</evidence>
<keyword evidence="4 5" id="KW-0720">Serine protease</keyword>
<evidence type="ECO:0000256" key="6">
    <source>
        <dbReference type="RuleBase" id="RU003355"/>
    </source>
</evidence>
<evidence type="ECO:0000256" key="5">
    <source>
        <dbReference type="PROSITE-ProRule" id="PRU01240"/>
    </source>
</evidence>
<dbReference type="InterPro" id="IPR023827">
    <property type="entry name" value="Peptidase_S8_Asp-AS"/>
</dbReference>
<dbReference type="PROSITE" id="PS00136">
    <property type="entry name" value="SUBTILASE_ASP"/>
    <property type="match status" value="1"/>
</dbReference>
<dbReference type="CDD" id="cd07496">
    <property type="entry name" value="Peptidases_S8_13"/>
    <property type="match status" value="1"/>
</dbReference>
<reference evidence="10 11" key="1">
    <citation type="submission" date="2022-11" db="EMBL/GenBank/DDBJ databases">
        <title>Spartinivicinus poritis sp. nov., isolated from scleractinian coral Porites lutea.</title>
        <authorList>
            <person name="Zhang G."/>
            <person name="Cai L."/>
            <person name="Wei Q."/>
        </authorList>
    </citation>
    <scope>NUCLEOTIDE SEQUENCE [LARGE SCALE GENOMIC DNA]</scope>
    <source>
        <strain evidence="10 11">A2-2</strain>
    </source>
</reference>
<evidence type="ECO:0000259" key="9">
    <source>
        <dbReference type="Pfam" id="PF00082"/>
    </source>
</evidence>
<evidence type="ECO:0000256" key="1">
    <source>
        <dbReference type="ARBA" id="ARBA00011073"/>
    </source>
</evidence>
<evidence type="ECO:0000256" key="8">
    <source>
        <dbReference type="SAM" id="SignalP"/>
    </source>
</evidence>
<dbReference type="InterPro" id="IPR015500">
    <property type="entry name" value="Peptidase_S8_subtilisin-rel"/>
</dbReference>
<sequence length="499" mass="53144">MNPKKLFAVVSASLLATYSATSLADIAPTTDRIIIKYKKVQRNGSSVADVNLNRPLMVAGKPLKHLRRTSTGAQVYKIGESVDLATAEKIAKELSDKSHVMYAEPDYIMTKQQVPNDSRFSEQWNYHDSTGGINLPKAWNISTGSKDVVIAVVDTGVRPHADLEANLVSGYDFISDSDNANDGSGRDSNEYDPGDAARAGECGFNSPSRDTTSSWHGTHVAGTIAATSNNGSGVSGVAWNAKILPVRVLGKCGGYTSDITDGMRWAAGFKVQGTPTNNYPAQVINLSLGGYGRCSSTYRYTIEDIVDKGVTVVVAAGNESMNAANASPGNCPGVINVAATNRDGNKSWYSNYGSKVTVAAPGGETNYRNSDNELVWEDKSQGILSTLNTGDDSPGSDNYEFYQGTSMAAPHVAGVVALMYSVNPDITPSQVKSILTDTARDFPNNSKCHSYGCGAGIIDAYAAVKKAKSLVRSTETEPGSGSTGGSCYFDTWDWRWVCM</sequence>
<feature type="signal peptide" evidence="8">
    <location>
        <begin position="1"/>
        <end position="24"/>
    </location>
</feature>
<dbReference type="PROSITE" id="PS51892">
    <property type="entry name" value="SUBTILASE"/>
    <property type="match status" value="1"/>
</dbReference>
<comment type="caution">
    <text evidence="10">The sequence shown here is derived from an EMBL/GenBank/DDBJ whole genome shotgun (WGS) entry which is preliminary data.</text>
</comment>
<dbReference type="InterPro" id="IPR023828">
    <property type="entry name" value="Peptidase_S8_Ser-AS"/>
</dbReference>
<evidence type="ECO:0000256" key="7">
    <source>
        <dbReference type="SAM" id="MobiDB-lite"/>
    </source>
</evidence>
<dbReference type="Proteomes" id="UP001528823">
    <property type="component" value="Unassembled WGS sequence"/>
</dbReference>
<evidence type="ECO:0000313" key="10">
    <source>
        <dbReference type="EMBL" id="MDE1463140.1"/>
    </source>
</evidence>
<proteinExistence type="inferred from homology"/>
<dbReference type="PROSITE" id="PS00138">
    <property type="entry name" value="SUBTILASE_SER"/>
    <property type="match status" value="1"/>
</dbReference>
<accession>A0ABT5UAE5</accession>
<feature type="chain" id="PRO_5046980653" evidence="8">
    <location>
        <begin position="25"/>
        <end position="499"/>
    </location>
</feature>
<dbReference type="PANTHER" id="PTHR43806:SF11">
    <property type="entry name" value="CEREVISIN-RELATED"/>
    <property type="match status" value="1"/>
</dbReference>
<dbReference type="InterPro" id="IPR000209">
    <property type="entry name" value="Peptidase_S8/S53_dom"/>
</dbReference>
<dbReference type="PROSITE" id="PS00137">
    <property type="entry name" value="SUBTILASE_HIS"/>
    <property type="match status" value="1"/>
</dbReference>
<feature type="compositionally biased region" description="Polar residues" evidence="7">
    <location>
        <begin position="205"/>
        <end position="216"/>
    </location>
</feature>
<evidence type="ECO:0000256" key="3">
    <source>
        <dbReference type="ARBA" id="ARBA00022801"/>
    </source>
</evidence>
<dbReference type="InterPro" id="IPR022398">
    <property type="entry name" value="Peptidase_S8_His-AS"/>
</dbReference>
<protein>
    <submittedName>
        <fullName evidence="10">S8 family peptidase</fullName>
    </submittedName>
</protein>
<keyword evidence="3 5" id="KW-0378">Hydrolase</keyword>
<evidence type="ECO:0000256" key="4">
    <source>
        <dbReference type="ARBA" id="ARBA00022825"/>
    </source>
</evidence>
<dbReference type="InterPro" id="IPR034176">
    <property type="entry name" value="Peptidases_S8_13"/>
</dbReference>
<feature type="region of interest" description="Disordered" evidence="7">
    <location>
        <begin position="178"/>
        <end position="216"/>
    </location>
</feature>
<feature type="domain" description="Peptidase S8/S53" evidence="9">
    <location>
        <begin position="146"/>
        <end position="454"/>
    </location>
</feature>
<dbReference type="InterPro" id="IPR050131">
    <property type="entry name" value="Peptidase_S8_subtilisin-like"/>
</dbReference>
<dbReference type="EMBL" id="JAPMOU010000017">
    <property type="protein sequence ID" value="MDE1463140.1"/>
    <property type="molecule type" value="Genomic_DNA"/>
</dbReference>
<dbReference type="InterPro" id="IPR036852">
    <property type="entry name" value="Peptidase_S8/S53_dom_sf"/>
</dbReference>
<feature type="active site" description="Charge relay system" evidence="5">
    <location>
        <position position="216"/>
    </location>
</feature>
<dbReference type="PANTHER" id="PTHR43806">
    <property type="entry name" value="PEPTIDASE S8"/>
    <property type="match status" value="1"/>
</dbReference>
<evidence type="ECO:0000313" key="11">
    <source>
        <dbReference type="Proteomes" id="UP001528823"/>
    </source>
</evidence>
<feature type="active site" description="Charge relay system" evidence="5">
    <location>
        <position position="154"/>
    </location>
</feature>
<dbReference type="Pfam" id="PF00082">
    <property type="entry name" value="Peptidase_S8"/>
    <property type="match status" value="1"/>
</dbReference>
<gene>
    <name evidence="10" type="ORF">ORQ98_14320</name>
</gene>
<dbReference type="Gene3D" id="3.40.50.200">
    <property type="entry name" value="Peptidase S8/S53 domain"/>
    <property type="match status" value="1"/>
</dbReference>
<dbReference type="SUPFAM" id="SSF52743">
    <property type="entry name" value="Subtilisin-like"/>
    <property type="match status" value="1"/>
</dbReference>
<organism evidence="10 11">
    <name type="scientific">Spartinivicinus poritis</name>
    <dbReference type="NCBI Taxonomy" id="2994640"/>
    <lineage>
        <taxon>Bacteria</taxon>
        <taxon>Pseudomonadati</taxon>
        <taxon>Pseudomonadota</taxon>
        <taxon>Gammaproteobacteria</taxon>
        <taxon>Oceanospirillales</taxon>
        <taxon>Zooshikellaceae</taxon>
        <taxon>Spartinivicinus</taxon>
    </lineage>
</organism>
<dbReference type="RefSeq" id="WP_274689484.1">
    <property type="nucleotide sequence ID" value="NZ_JAPMOU010000017.1"/>
</dbReference>
<keyword evidence="2 5" id="KW-0645">Protease</keyword>